<dbReference type="PANTHER" id="PTHR43563:SF1">
    <property type="entry name" value="AMINE OXIDASE [FLAVIN-CONTAINING] B"/>
    <property type="match status" value="1"/>
</dbReference>
<keyword evidence="4 10" id="KW-0560">Oxidoreductase</keyword>
<feature type="binding site" evidence="9">
    <location>
        <position position="269"/>
    </location>
    <ligand>
        <name>FAD</name>
        <dbReference type="ChEBI" id="CHEBI:57692"/>
    </ligand>
</feature>
<comment type="similarity">
    <text evidence="3 10">Belongs to the flavin monoamine oxidase family.</text>
</comment>
<dbReference type="InterPro" id="IPR001613">
    <property type="entry name" value="Flavin_amine_oxidase"/>
</dbReference>
<evidence type="ECO:0000256" key="6">
    <source>
        <dbReference type="ARBA" id="ARBA00048448"/>
    </source>
</evidence>
<evidence type="ECO:0000259" key="11">
    <source>
        <dbReference type="Pfam" id="PF01593"/>
    </source>
</evidence>
<dbReference type="GO" id="GO:0005741">
    <property type="term" value="C:mitochondrial outer membrane"/>
    <property type="evidence" value="ECO:0007669"/>
    <property type="project" value="UniProtKB-SubCell"/>
</dbReference>
<dbReference type="InterPro" id="IPR036188">
    <property type="entry name" value="FAD/NAD-bd_sf"/>
</dbReference>
<dbReference type="GO" id="GO:0097621">
    <property type="term" value="F:monoamine oxidase activity"/>
    <property type="evidence" value="ECO:0007669"/>
    <property type="project" value="UniProtKB-EC"/>
</dbReference>
<dbReference type="GO" id="GO:0008131">
    <property type="term" value="F:primary methylamine oxidase activity"/>
    <property type="evidence" value="ECO:0007669"/>
    <property type="project" value="UniProtKB-ARBA"/>
</dbReference>
<keyword evidence="10" id="KW-0274">FAD</keyword>
<dbReference type="EMBL" id="JAQQBR010001835">
    <property type="protein sequence ID" value="KAK0161293.1"/>
    <property type="molecule type" value="Genomic_DNA"/>
</dbReference>
<dbReference type="Proteomes" id="UP001168972">
    <property type="component" value="Unassembled WGS sequence"/>
</dbReference>
<evidence type="ECO:0000256" key="2">
    <source>
        <dbReference type="ARBA" id="ARBA00004362"/>
    </source>
</evidence>
<reference evidence="12" key="2">
    <citation type="submission" date="2023-03" db="EMBL/GenBank/DDBJ databases">
        <authorList>
            <person name="Inwood S.N."/>
            <person name="Skelly J.G."/>
            <person name="Guhlin J."/>
            <person name="Harrop T.W.R."/>
            <person name="Goldson S.G."/>
            <person name="Dearden P.K."/>
        </authorList>
    </citation>
    <scope>NUCLEOTIDE SEQUENCE</scope>
    <source>
        <strain evidence="12">Lincoln</strain>
        <tissue evidence="12">Whole body</tissue>
    </source>
</reference>
<evidence type="ECO:0000256" key="1">
    <source>
        <dbReference type="ARBA" id="ARBA00001974"/>
    </source>
</evidence>
<dbReference type="EC" id="1.4.3.-" evidence="10"/>
<accession>A0AA39F1Q5</accession>
<evidence type="ECO:0000256" key="7">
    <source>
        <dbReference type="ARBA" id="ARBA00049354"/>
    </source>
</evidence>
<proteinExistence type="inferred from homology"/>
<comment type="subcellular location">
    <subcellularLocation>
        <location evidence="2">Mitochondrion outer membrane</location>
        <topology evidence="2">Single-pass type IV membrane protein</topology>
        <orientation evidence="2">Cytoplasmic side</orientation>
    </subcellularLocation>
</comment>
<dbReference type="Pfam" id="PF01593">
    <property type="entry name" value="Amino_oxidase"/>
    <property type="match status" value="1"/>
</dbReference>
<evidence type="ECO:0000256" key="10">
    <source>
        <dbReference type="RuleBase" id="RU362067"/>
    </source>
</evidence>
<comment type="function">
    <text evidence="5">Catalyzes the oxidative deamination of primary and some secondary amines such as neurotransmitters, and exogenous amines including the tertiary amine, neurotoxin 1-methyl-4-phenyl-1,2,3,6-tetrahydropyridine (MPTP), with concomitant reduction of oxygen to hydrogen peroxide and participates in the metabolism of neuroactive and vasoactive amines in the central nervous system and peripheral tissues. Preferentially degrades benzylamine and phenylethylamine.</text>
</comment>
<comment type="caution">
    <text evidence="12">The sequence shown here is derived from an EMBL/GenBank/DDBJ whole genome shotgun (WGS) entry which is preliminary data.</text>
</comment>
<evidence type="ECO:0000256" key="9">
    <source>
        <dbReference type="PIRSR" id="PIRSR601613-1"/>
    </source>
</evidence>
<protein>
    <recommendedName>
        <fullName evidence="10">Amine oxidase</fullName>
        <ecNumber evidence="10">1.4.3.-</ecNumber>
    </recommendedName>
</protein>
<organism evidence="12 13">
    <name type="scientific">Microctonus hyperodae</name>
    <name type="common">Parasitoid wasp</name>
    <dbReference type="NCBI Taxonomy" id="165561"/>
    <lineage>
        <taxon>Eukaryota</taxon>
        <taxon>Metazoa</taxon>
        <taxon>Ecdysozoa</taxon>
        <taxon>Arthropoda</taxon>
        <taxon>Hexapoda</taxon>
        <taxon>Insecta</taxon>
        <taxon>Pterygota</taxon>
        <taxon>Neoptera</taxon>
        <taxon>Endopterygota</taxon>
        <taxon>Hymenoptera</taxon>
        <taxon>Apocrita</taxon>
        <taxon>Ichneumonoidea</taxon>
        <taxon>Braconidae</taxon>
        <taxon>Euphorinae</taxon>
        <taxon>Microctonus</taxon>
    </lineage>
</organism>
<comment type="catalytic activity">
    <reaction evidence="7">
        <text>benzylamine + O2 + H2O = benzaldehyde + H2O2 + NH4(+)</text>
        <dbReference type="Rhea" id="RHEA:59424"/>
        <dbReference type="ChEBI" id="CHEBI:15377"/>
        <dbReference type="ChEBI" id="CHEBI:15379"/>
        <dbReference type="ChEBI" id="CHEBI:16240"/>
        <dbReference type="ChEBI" id="CHEBI:17169"/>
        <dbReference type="ChEBI" id="CHEBI:28938"/>
        <dbReference type="ChEBI" id="CHEBI:225238"/>
    </reaction>
    <physiologicalReaction direction="left-to-right" evidence="7">
        <dbReference type="Rhea" id="RHEA:59425"/>
    </physiologicalReaction>
</comment>
<dbReference type="Gene3D" id="3.50.50.60">
    <property type="entry name" value="FAD/NAD(P)-binding domain"/>
    <property type="match status" value="1"/>
</dbReference>
<evidence type="ECO:0000256" key="3">
    <source>
        <dbReference type="ARBA" id="ARBA00005995"/>
    </source>
</evidence>
<keyword evidence="13" id="KW-1185">Reference proteome</keyword>
<evidence type="ECO:0000313" key="13">
    <source>
        <dbReference type="Proteomes" id="UP001168972"/>
    </source>
</evidence>
<feature type="binding site" evidence="9">
    <location>
        <position position="447"/>
    </location>
    <ligand>
        <name>FAD</name>
        <dbReference type="ChEBI" id="CHEBI:57692"/>
    </ligand>
</feature>
<feature type="binding site" evidence="9">
    <location>
        <position position="374"/>
    </location>
    <ligand>
        <name>substrate</name>
    </ligand>
</feature>
<evidence type="ECO:0000256" key="5">
    <source>
        <dbReference type="ARBA" id="ARBA00045409"/>
    </source>
</evidence>
<comment type="catalytic activity">
    <reaction evidence="8">
        <text>N-acetylputrescine + O2 + H2O = 4-acetamidobutanal + H2O2 + NH4(+)</text>
        <dbReference type="Rhea" id="RHEA:70283"/>
        <dbReference type="ChEBI" id="CHEBI:7386"/>
        <dbReference type="ChEBI" id="CHEBI:15377"/>
        <dbReference type="ChEBI" id="CHEBI:15379"/>
        <dbReference type="ChEBI" id="CHEBI:16240"/>
        <dbReference type="ChEBI" id="CHEBI:28938"/>
        <dbReference type="ChEBI" id="CHEBI:58263"/>
    </reaction>
    <physiologicalReaction direction="left-to-right" evidence="8">
        <dbReference type="Rhea" id="RHEA:70284"/>
    </physiologicalReaction>
</comment>
<dbReference type="AlphaFoldDB" id="A0AA39F1Q5"/>
<dbReference type="SUPFAM" id="SSF51905">
    <property type="entry name" value="FAD/NAD(P)-binding domain"/>
    <property type="match status" value="1"/>
</dbReference>
<feature type="domain" description="Amine oxidase" evidence="11">
    <location>
        <begin position="53"/>
        <end position="470"/>
    </location>
</feature>
<name>A0AA39F1Q5_MICHY</name>
<dbReference type="InterPro" id="IPR002937">
    <property type="entry name" value="Amino_oxidase"/>
</dbReference>
<comment type="catalytic activity">
    <reaction evidence="6">
        <text>a secondary aliphatic amine + O2 + H2O = a primary amine + an aldehyde + H2O2</text>
        <dbReference type="Rhea" id="RHEA:26414"/>
        <dbReference type="ChEBI" id="CHEBI:15377"/>
        <dbReference type="ChEBI" id="CHEBI:15379"/>
        <dbReference type="ChEBI" id="CHEBI:16240"/>
        <dbReference type="ChEBI" id="CHEBI:17478"/>
        <dbReference type="ChEBI" id="CHEBI:58855"/>
        <dbReference type="ChEBI" id="CHEBI:65296"/>
        <dbReference type="EC" id="1.4.3.4"/>
    </reaction>
</comment>
<feature type="binding site" evidence="9">
    <location>
        <position position="54"/>
    </location>
    <ligand>
        <name>FAD</name>
        <dbReference type="ChEBI" id="CHEBI:57692"/>
    </ligand>
</feature>
<keyword evidence="10" id="KW-0285">Flavoprotein</keyword>
<evidence type="ECO:0000256" key="4">
    <source>
        <dbReference type="ARBA" id="ARBA00023002"/>
    </source>
</evidence>
<sequence length="488" mass="56044">MPYYATCRLKRTSCNSNKHKYIYFNRMDSPNYSNFKLDTDQDDFDVIIIGAGLTGLTSAYNILKKHAGLSVLIIEQQDKVGGRLLIDDVGFYAHSFQKHICHLIEQLDLVINHGKNNDDKQRVFYTKNGPNMDEISSIDACQIFYFIESLHTSCMESRFKLYSEKDFDSQKIAEISVDDFLQQTLLTTKAKALCQSMIYAVCGTRNLKNISCLWLLVMLHNSGGFFQRFKLAFSNNTRYFVKGGMIEIVNHLRDNILKEHGIIHCSEVVKKINFNEIRVWITTTLKTYKCSYVIIAVPPPTNTEIIIEPILSSNILTTQTLYHTEKNIYFQAKYKSSFWDSKYVGSIISTFDSGVNLKIAYDASHEELNILAGFLNEQSNESSRLLNIFHTINKSFGFNNENIAHEYIEYKECECQNPMAILKPCSIDHHINPMLKPFKRIYFASSEYAREFPGTADGAIEAGEHVACFVLHHIRPQVLNISELIEYM</sequence>
<comment type="cofactor">
    <cofactor evidence="1 10">
        <name>FAD</name>
        <dbReference type="ChEBI" id="CHEBI:57692"/>
    </cofactor>
</comment>
<dbReference type="PANTHER" id="PTHR43563">
    <property type="entry name" value="AMINE OXIDASE"/>
    <property type="match status" value="1"/>
</dbReference>
<gene>
    <name evidence="12" type="ORF">PV327_009778</name>
</gene>
<reference evidence="12" key="1">
    <citation type="journal article" date="2023" name="bioRxiv">
        <title>Scaffold-level genome assemblies of two parasitoid biocontrol wasps reveal the parthenogenesis mechanism and an associated novel virus.</title>
        <authorList>
            <person name="Inwood S."/>
            <person name="Skelly J."/>
            <person name="Guhlin J."/>
            <person name="Harrop T."/>
            <person name="Goldson S."/>
            <person name="Dearden P."/>
        </authorList>
    </citation>
    <scope>NUCLEOTIDE SEQUENCE</scope>
    <source>
        <strain evidence="12">Lincoln</strain>
        <tissue evidence="12">Whole body</tissue>
    </source>
</reference>
<evidence type="ECO:0000256" key="8">
    <source>
        <dbReference type="ARBA" id="ARBA00049430"/>
    </source>
</evidence>
<dbReference type="PRINTS" id="PR00757">
    <property type="entry name" value="AMINEOXDASEF"/>
</dbReference>
<dbReference type="InterPro" id="IPR050703">
    <property type="entry name" value="Flavin_MAO"/>
</dbReference>
<evidence type="ECO:0000313" key="12">
    <source>
        <dbReference type="EMBL" id="KAK0161293.1"/>
    </source>
</evidence>